<dbReference type="AlphaFoldDB" id="A0A1C3L442"/>
<dbReference type="InterPro" id="IPR036510">
    <property type="entry name" value="Ribosomal_bS20_sf"/>
</dbReference>
<dbReference type="GO" id="GO:0015935">
    <property type="term" value="C:small ribosomal subunit"/>
    <property type="evidence" value="ECO:0007669"/>
    <property type="project" value="TreeGrafter"/>
</dbReference>
<dbReference type="SUPFAM" id="SSF46992">
    <property type="entry name" value="Ribosomal protein S20"/>
    <property type="match status" value="1"/>
</dbReference>
<dbReference type="Proteomes" id="UP000092809">
    <property type="component" value="Chromosome I"/>
</dbReference>
<dbReference type="GO" id="GO:0006412">
    <property type="term" value="P:translation"/>
    <property type="evidence" value="ECO:0007669"/>
    <property type="project" value="UniProtKB-UniRule"/>
</dbReference>
<dbReference type="EMBL" id="LT594522">
    <property type="protein sequence ID" value="SBT82047.1"/>
    <property type="molecule type" value="Genomic_DNA"/>
</dbReference>
<sequence length="109" mass="12623">MYKIINCWSLILVSIKSAKKRTIQSEKRRQYNASNRSMMRTLLRKVHTAIALKDNEAAQNAFYVMQKIIDRKASNGLLHKNKASRYKSIINAKINTLLQNSNNKNNNNN</sequence>
<dbReference type="STRING" id="1835721.TRABTM_A_02030"/>
<evidence type="ECO:0000313" key="9">
    <source>
        <dbReference type="EMBL" id="SBT82047.1"/>
    </source>
</evidence>
<comment type="similarity">
    <text evidence="2 8">Belongs to the bacterial ribosomal protein bS20 family.</text>
</comment>
<gene>
    <name evidence="8 9" type="primary">rpsT</name>
    <name evidence="9" type="ORF">TRABTM_A_02030</name>
</gene>
<keyword evidence="4 8" id="KW-0694">RNA-binding</keyword>
<dbReference type="NCBIfam" id="TIGR00029">
    <property type="entry name" value="S20"/>
    <property type="match status" value="1"/>
</dbReference>
<dbReference type="PATRIC" id="fig|1835721.3.peg.184"/>
<organism evidence="9 10">
    <name type="scientific">secondary endosymbiont of Trabutina mannipara</name>
    <dbReference type="NCBI Taxonomy" id="1835721"/>
    <lineage>
        <taxon>Bacteria</taxon>
        <taxon>Pseudomonadati</taxon>
        <taxon>Pseudomonadota</taxon>
        <taxon>Gammaproteobacteria</taxon>
        <taxon>Enterobacterales</taxon>
        <taxon>Enterobacteriaceae</taxon>
    </lineage>
</organism>
<keyword evidence="3 8" id="KW-0699">rRNA-binding</keyword>
<proteinExistence type="inferred from homology"/>
<dbReference type="GO" id="GO:0003735">
    <property type="term" value="F:structural constituent of ribosome"/>
    <property type="evidence" value="ECO:0007669"/>
    <property type="project" value="InterPro"/>
</dbReference>
<evidence type="ECO:0000256" key="8">
    <source>
        <dbReference type="HAMAP-Rule" id="MF_00500"/>
    </source>
</evidence>
<evidence type="ECO:0000256" key="3">
    <source>
        <dbReference type="ARBA" id="ARBA00022730"/>
    </source>
</evidence>
<evidence type="ECO:0000256" key="6">
    <source>
        <dbReference type="ARBA" id="ARBA00023274"/>
    </source>
</evidence>
<keyword evidence="10" id="KW-1185">Reference proteome</keyword>
<evidence type="ECO:0000256" key="1">
    <source>
        <dbReference type="ARBA" id="ARBA00003134"/>
    </source>
</evidence>
<dbReference type="InterPro" id="IPR002583">
    <property type="entry name" value="Ribosomal_bS20"/>
</dbReference>
<keyword evidence="6 8" id="KW-0687">Ribonucleoprotein</keyword>
<evidence type="ECO:0000256" key="2">
    <source>
        <dbReference type="ARBA" id="ARBA00007634"/>
    </source>
</evidence>
<dbReference type="FunFam" id="1.20.58.110:FF:000001">
    <property type="entry name" value="30S ribosomal protein S20"/>
    <property type="match status" value="1"/>
</dbReference>
<evidence type="ECO:0000256" key="5">
    <source>
        <dbReference type="ARBA" id="ARBA00022980"/>
    </source>
</evidence>
<dbReference type="GO" id="GO:0005829">
    <property type="term" value="C:cytosol"/>
    <property type="evidence" value="ECO:0007669"/>
    <property type="project" value="TreeGrafter"/>
</dbReference>
<dbReference type="PANTHER" id="PTHR33398:SF1">
    <property type="entry name" value="SMALL RIBOSOMAL SUBUNIT PROTEIN BS20C"/>
    <property type="match status" value="1"/>
</dbReference>
<dbReference type="Gene3D" id="1.20.58.110">
    <property type="entry name" value="Ribosomal protein S20"/>
    <property type="match status" value="1"/>
</dbReference>
<dbReference type="KEGG" id="senm:TRABTM_A_02030"/>
<reference evidence="10" key="1">
    <citation type="submission" date="2016-06" db="EMBL/GenBank/DDBJ databases">
        <authorList>
            <person name="Szabo Gitta"/>
        </authorList>
    </citation>
    <scope>NUCLEOTIDE SEQUENCE [LARGE SCALE GENOMIC DNA]</scope>
</reference>
<name>A0A1C3L442_9ENTR</name>
<evidence type="ECO:0000256" key="4">
    <source>
        <dbReference type="ARBA" id="ARBA00022884"/>
    </source>
</evidence>
<dbReference type="PANTHER" id="PTHR33398">
    <property type="entry name" value="30S RIBOSOMAL PROTEIN S20"/>
    <property type="match status" value="1"/>
</dbReference>
<keyword evidence="5 8" id="KW-0689">Ribosomal protein</keyword>
<comment type="function">
    <text evidence="1 8">Binds directly to 16S ribosomal RNA.</text>
</comment>
<accession>A0A1C3L442</accession>
<evidence type="ECO:0000313" key="10">
    <source>
        <dbReference type="Proteomes" id="UP000092809"/>
    </source>
</evidence>
<dbReference type="Pfam" id="PF01649">
    <property type="entry name" value="Ribosomal_S20p"/>
    <property type="match status" value="1"/>
</dbReference>
<dbReference type="GO" id="GO:0070181">
    <property type="term" value="F:small ribosomal subunit rRNA binding"/>
    <property type="evidence" value="ECO:0007669"/>
    <property type="project" value="TreeGrafter"/>
</dbReference>
<dbReference type="HAMAP" id="MF_00500">
    <property type="entry name" value="Ribosomal_bS20"/>
    <property type="match status" value="1"/>
</dbReference>
<protein>
    <recommendedName>
        <fullName evidence="7 8">Small ribosomal subunit protein bS20</fullName>
    </recommendedName>
</protein>
<evidence type="ECO:0000256" key="7">
    <source>
        <dbReference type="ARBA" id="ARBA00035136"/>
    </source>
</evidence>